<name>A0A9N9DQA2_9GLOM</name>
<sequence>RTNFTKAKKRTSAQVVFTLTIESKVTSILLLARGETKIKNVLILDDNKRQKFSLSQ</sequence>
<organism evidence="1 2">
    <name type="scientific">Diversispora eburnea</name>
    <dbReference type="NCBI Taxonomy" id="1213867"/>
    <lineage>
        <taxon>Eukaryota</taxon>
        <taxon>Fungi</taxon>
        <taxon>Fungi incertae sedis</taxon>
        <taxon>Mucoromycota</taxon>
        <taxon>Glomeromycotina</taxon>
        <taxon>Glomeromycetes</taxon>
        <taxon>Diversisporales</taxon>
        <taxon>Diversisporaceae</taxon>
        <taxon>Diversispora</taxon>
    </lineage>
</organism>
<dbReference type="AlphaFoldDB" id="A0A9N9DQA2"/>
<keyword evidence="2" id="KW-1185">Reference proteome</keyword>
<dbReference type="Proteomes" id="UP000789706">
    <property type="component" value="Unassembled WGS sequence"/>
</dbReference>
<protein>
    <submittedName>
        <fullName evidence="1">2846_t:CDS:1</fullName>
    </submittedName>
</protein>
<comment type="caution">
    <text evidence="1">The sequence shown here is derived from an EMBL/GenBank/DDBJ whole genome shotgun (WGS) entry which is preliminary data.</text>
</comment>
<reference evidence="1" key="1">
    <citation type="submission" date="2021-06" db="EMBL/GenBank/DDBJ databases">
        <authorList>
            <person name="Kallberg Y."/>
            <person name="Tangrot J."/>
            <person name="Rosling A."/>
        </authorList>
    </citation>
    <scope>NUCLEOTIDE SEQUENCE</scope>
    <source>
        <strain evidence="1">AZ414A</strain>
    </source>
</reference>
<feature type="non-terminal residue" evidence="1">
    <location>
        <position position="1"/>
    </location>
</feature>
<accession>A0A9N9DQA2</accession>
<dbReference type="EMBL" id="CAJVPK010005293">
    <property type="protein sequence ID" value="CAG8643329.1"/>
    <property type="molecule type" value="Genomic_DNA"/>
</dbReference>
<evidence type="ECO:0000313" key="1">
    <source>
        <dbReference type="EMBL" id="CAG8643329.1"/>
    </source>
</evidence>
<proteinExistence type="predicted"/>
<evidence type="ECO:0000313" key="2">
    <source>
        <dbReference type="Proteomes" id="UP000789706"/>
    </source>
</evidence>
<gene>
    <name evidence="1" type="ORF">DEBURN_LOCUS11235</name>
</gene>
<feature type="non-terminal residue" evidence="1">
    <location>
        <position position="56"/>
    </location>
</feature>